<comment type="subcellular location">
    <subcellularLocation>
        <location evidence="1 10">Cell membrane</location>
        <topology evidence="1 10">Multi-pass membrane protein</topology>
    </subcellularLocation>
</comment>
<evidence type="ECO:0000313" key="12">
    <source>
        <dbReference type="RefSeq" id="XP_011635915.1"/>
    </source>
</evidence>
<dbReference type="GO" id="GO:0004984">
    <property type="term" value="F:olfactory receptor activity"/>
    <property type="evidence" value="ECO:0007669"/>
    <property type="project" value="InterPro"/>
</dbReference>
<protein>
    <recommendedName>
        <fullName evidence="10">Odorant receptor</fullName>
    </recommendedName>
</protein>
<dbReference type="PANTHER" id="PTHR21137:SF35">
    <property type="entry name" value="ODORANT RECEPTOR 19A-RELATED"/>
    <property type="match status" value="1"/>
</dbReference>
<evidence type="ECO:0000256" key="4">
    <source>
        <dbReference type="ARBA" id="ARBA00022692"/>
    </source>
</evidence>
<dbReference type="InterPro" id="IPR004117">
    <property type="entry name" value="7tm6_olfct_rcpt"/>
</dbReference>
<keyword evidence="2" id="KW-1003">Cell membrane</keyword>
<evidence type="ECO:0000256" key="1">
    <source>
        <dbReference type="ARBA" id="ARBA00004651"/>
    </source>
</evidence>
<gene>
    <name evidence="12" type="primary">LOC105426404</name>
</gene>
<evidence type="ECO:0000256" key="7">
    <source>
        <dbReference type="ARBA" id="ARBA00023136"/>
    </source>
</evidence>
<evidence type="ECO:0000256" key="2">
    <source>
        <dbReference type="ARBA" id="ARBA00022475"/>
    </source>
</evidence>
<organism evidence="11 12">
    <name type="scientific">Pogonomyrmex barbatus</name>
    <name type="common">red harvester ant</name>
    <dbReference type="NCBI Taxonomy" id="144034"/>
    <lineage>
        <taxon>Eukaryota</taxon>
        <taxon>Metazoa</taxon>
        <taxon>Ecdysozoa</taxon>
        <taxon>Arthropoda</taxon>
        <taxon>Hexapoda</taxon>
        <taxon>Insecta</taxon>
        <taxon>Pterygota</taxon>
        <taxon>Neoptera</taxon>
        <taxon>Endopterygota</taxon>
        <taxon>Hymenoptera</taxon>
        <taxon>Apocrita</taxon>
        <taxon>Aculeata</taxon>
        <taxon>Formicoidea</taxon>
        <taxon>Formicidae</taxon>
        <taxon>Myrmicinae</taxon>
        <taxon>Pogonomyrmex</taxon>
    </lineage>
</organism>
<dbReference type="OrthoDB" id="7548151at2759"/>
<keyword evidence="5 10" id="KW-0552">Olfaction</keyword>
<feature type="transmembrane region" description="Helical" evidence="10">
    <location>
        <begin position="262"/>
        <end position="283"/>
    </location>
</feature>
<evidence type="ECO:0000256" key="5">
    <source>
        <dbReference type="ARBA" id="ARBA00022725"/>
    </source>
</evidence>
<proteinExistence type="inferred from homology"/>
<keyword evidence="7 10" id="KW-0472">Membrane</keyword>
<evidence type="ECO:0000256" key="6">
    <source>
        <dbReference type="ARBA" id="ARBA00022989"/>
    </source>
</evidence>
<dbReference type="GeneID" id="105426404"/>
<keyword evidence="9 10" id="KW-0807">Transducer</keyword>
<keyword evidence="4 10" id="KW-0812">Transmembrane</keyword>
<dbReference type="KEGG" id="pbar:105426404"/>
<feature type="transmembrane region" description="Helical" evidence="10">
    <location>
        <begin position="190"/>
        <end position="217"/>
    </location>
</feature>
<evidence type="ECO:0000256" key="10">
    <source>
        <dbReference type="RuleBase" id="RU351113"/>
    </source>
</evidence>
<name>A0A6I9W3M4_9HYME</name>
<accession>A0A6I9W3M4</accession>
<feature type="transmembrane region" description="Helical" evidence="10">
    <location>
        <begin position="326"/>
        <end position="349"/>
    </location>
</feature>
<evidence type="ECO:0000256" key="3">
    <source>
        <dbReference type="ARBA" id="ARBA00022606"/>
    </source>
</evidence>
<comment type="caution">
    <text evidence="10">Lacks conserved residue(s) required for the propagation of feature annotation.</text>
</comment>
<keyword evidence="3 10" id="KW-0716">Sensory transduction</keyword>
<reference evidence="12" key="1">
    <citation type="submission" date="2025-08" db="UniProtKB">
        <authorList>
            <consortium name="RefSeq"/>
        </authorList>
    </citation>
    <scope>IDENTIFICATION</scope>
</reference>
<feature type="transmembrane region" description="Helical" evidence="10">
    <location>
        <begin position="36"/>
        <end position="59"/>
    </location>
</feature>
<keyword evidence="6 10" id="KW-1133">Transmembrane helix</keyword>
<dbReference type="Proteomes" id="UP000504615">
    <property type="component" value="Unplaced"/>
</dbReference>
<evidence type="ECO:0000256" key="8">
    <source>
        <dbReference type="ARBA" id="ARBA00023170"/>
    </source>
</evidence>
<keyword evidence="8 10" id="KW-0675">Receptor</keyword>
<sequence>MTDKRLQAYHKYQRFLRGLLITCGCWYAPTKSGKSTYYWSVCILLSLFAFSSLSLRISYMYRHHLSYMMKNIGIMLTTLGSFFKVSCFLINRRSLINYHRTLSSLFEEELTQNEKVRTVMLSPLRTISTLAYTYSGCTITLSMTYLMPTFIVIIRGIFHLHLPTNYSLPYSRGYGYLWTVPTGFLRHFHLLFEICIIMMQCITTTGVDSVFGFYIYLLSSTMRAMTFRLTNPLPNDKFSDVLRVCVAKHLKLIQCRDTLKRVYSLIILWHIVTNAVLLCALIFEAMQDEDFRKGVYFSEWPNSSLNHHVRTNILLIMMQKPMTIKVFSASVDVVMFTNFVNTTMSYFFLLQSLGDKGG</sequence>
<dbReference type="AlphaFoldDB" id="A0A6I9W3M4"/>
<feature type="transmembrane region" description="Helical" evidence="10">
    <location>
        <begin position="71"/>
        <end position="91"/>
    </location>
</feature>
<dbReference type="Pfam" id="PF02949">
    <property type="entry name" value="7tm_6"/>
    <property type="match status" value="1"/>
</dbReference>
<keyword evidence="11" id="KW-1185">Reference proteome</keyword>
<dbReference type="GO" id="GO:0007165">
    <property type="term" value="P:signal transduction"/>
    <property type="evidence" value="ECO:0007669"/>
    <property type="project" value="UniProtKB-KW"/>
</dbReference>
<comment type="similarity">
    <text evidence="10">Belongs to the insect chemoreceptor superfamily. Heteromeric odorant receptor channel (TC 1.A.69) family.</text>
</comment>
<feature type="transmembrane region" description="Helical" evidence="10">
    <location>
        <begin position="131"/>
        <end position="154"/>
    </location>
</feature>
<dbReference type="PANTHER" id="PTHR21137">
    <property type="entry name" value="ODORANT RECEPTOR"/>
    <property type="match status" value="1"/>
</dbReference>
<dbReference type="GO" id="GO:0005549">
    <property type="term" value="F:odorant binding"/>
    <property type="evidence" value="ECO:0007669"/>
    <property type="project" value="InterPro"/>
</dbReference>
<dbReference type="GO" id="GO:0005886">
    <property type="term" value="C:plasma membrane"/>
    <property type="evidence" value="ECO:0007669"/>
    <property type="project" value="UniProtKB-SubCell"/>
</dbReference>
<evidence type="ECO:0000256" key="9">
    <source>
        <dbReference type="ARBA" id="ARBA00023224"/>
    </source>
</evidence>
<evidence type="ECO:0000313" key="11">
    <source>
        <dbReference type="Proteomes" id="UP000504615"/>
    </source>
</evidence>
<dbReference type="RefSeq" id="XP_011635915.1">
    <property type="nucleotide sequence ID" value="XM_011637613.1"/>
</dbReference>